<comment type="function">
    <text evidence="10">Na(+)/H(+) antiporter that extrudes sodium in exchange for external protons.</text>
</comment>
<evidence type="ECO:0000256" key="10">
    <source>
        <dbReference type="RuleBase" id="RU366002"/>
    </source>
</evidence>
<evidence type="ECO:0000259" key="11">
    <source>
        <dbReference type="Pfam" id="PF00999"/>
    </source>
</evidence>
<feature type="transmembrane region" description="Helical" evidence="10">
    <location>
        <begin position="350"/>
        <end position="377"/>
    </location>
</feature>
<feature type="transmembrane region" description="Helical" evidence="10">
    <location>
        <begin position="276"/>
        <end position="297"/>
    </location>
</feature>
<feature type="transmembrane region" description="Helical" evidence="10">
    <location>
        <begin position="215"/>
        <end position="233"/>
    </location>
</feature>
<proteinExistence type="inferred from homology"/>
<feature type="transmembrane region" description="Helical" evidence="10">
    <location>
        <begin position="6"/>
        <end position="25"/>
    </location>
</feature>
<dbReference type="InterPro" id="IPR018422">
    <property type="entry name" value="Cation/H_exchanger_CPA1"/>
</dbReference>
<gene>
    <name evidence="12" type="ORF">C7P63_08305</name>
</gene>
<dbReference type="AlphaFoldDB" id="A0A3R9YBY6"/>
<evidence type="ECO:0000256" key="7">
    <source>
        <dbReference type="ARBA" id="ARBA00023065"/>
    </source>
</evidence>
<feature type="transmembrane region" description="Helical" evidence="10">
    <location>
        <begin position="389"/>
        <end position="412"/>
    </location>
</feature>
<keyword evidence="2 10" id="KW-0813">Transport</keyword>
<keyword evidence="6 10" id="KW-0915">Sodium</keyword>
<dbReference type="PANTHER" id="PTHR10110">
    <property type="entry name" value="SODIUM/HYDROGEN EXCHANGER"/>
    <property type="match status" value="1"/>
</dbReference>
<evidence type="ECO:0000256" key="2">
    <source>
        <dbReference type="ARBA" id="ARBA00022448"/>
    </source>
</evidence>
<evidence type="ECO:0000313" key="12">
    <source>
        <dbReference type="EMBL" id="RST88815.1"/>
    </source>
</evidence>
<evidence type="ECO:0000256" key="3">
    <source>
        <dbReference type="ARBA" id="ARBA00022475"/>
    </source>
</evidence>
<evidence type="ECO:0000256" key="1">
    <source>
        <dbReference type="ARBA" id="ARBA00004651"/>
    </source>
</evidence>
<dbReference type="OrthoDB" id="9809206at2"/>
<keyword evidence="5 10" id="KW-1133">Transmembrane helix</keyword>
<keyword evidence="7 10" id="KW-0406">Ion transport</keyword>
<comment type="caution">
    <text evidence="12">The sequence shown here is derived from an EMBL/GenBank/DDBJ whole genome shotgun (WGS) entry which is preliminary data.</text>
</comment>
<evidence type="ECO:0000256" key="4">
    <source>
        <dbReference type="ARBA" id="ARBA00022692"/>
    </source>
</evidence>
<dbReference type="GO" id="GO:0098719">
    <property type="term" value="P:sodium ion import across plasma membrane"/>
    <property type="evidence" value="ECO:0007669"/>
    <property type="project" value="TreeGrafter"/>
</dbReference>
<feature type="transmembrane region" description="Helical" evidence="10">
    <location>
        <begin position="181"/>
        <end position="203"/>
    </location>
</feature>
<keyword evidence="3 10" id="KW-1003">Cell membrane</keyword>
<feature type="transmembrane region" description="Helical" evidence="10">
    <location>
        <begin position="309"/>
        <end position="329"/>
    </location>
</feature>
<dbReference type="InterPro" id="IPR004705">
    <property type="entry name" value="Cation/H_exchanger_CPA1_bac"/>
</dbReference>
<dbReference type="RefSeq" id="WP_125943693.1">
    <property type="nucleotide sequence ID" value="NZ_PXZH01000005.1"/>
</dbReference>
<dbReference type="Proteomes" id="UP000277864">
    <property type="component" value="Unassembled WGS sequence"/>
</dbReference>
<dbReference type="GO" id="GO:0005886">
    <property type="term" value="C:plasma membrane"/>
    <property type="evidence" value="ECO:0007669"/>
    <property type="project" value="UniProtKB-SubCell"/>
</dbReference>
<comment type="similarity">
    <text evidence="10">Belongs to the monovalent cation:proton antiporter 1 (CPA1) transporter (TC 2.A.36) family.</text>
</comment>
<reference evidence="12 13" key="1">
    <citation type="submission" date="2018-03" db="EMBL/GenBank/DDBJ databases">
        <authorList>
            <person name="Gulvik C.A."/>
        </authorList>
    </citation>
    <scope>NUCLEOTIDE SEQUENCE [LARGE SCALE GENOMIC DNA]</scope>
    <source>
        <strain evidence="12 13">JCM 31581</strain>
    </source>
</reference>
<dbReference type="Gene3D" id="6.10.140.1330">
    <property type="match status" value="1"/>
</dbReference>
<accession>A0A3R9YBY6</accession>
<dbReference type="GO" id="GO:0015385">
    <property type="term" value="F:sodium:proton antiporter activity"/>
    <property type="evidence" value="ECO:0007669"/>
    <property type="project" value="InterPro"/>
</dbReference>
<feature type="transmembrane region" description="Helical" evidence="10">
    <location>
        <begin position="83"/>
        <end position="106"/>
    </location>
</feature>
<evidence type="ECO:0000256" key="9">
    <source>
        <dbReference type="ARBA" id="ARBA00023201"/>
    </source>
</evidence>
<evidence type="ECO:0000256" key="8">
    <source>
        <dbReference type="ARBA" id="ARBA00023136"/>
    </source>
</evidence>
<dbReference type="GO" id="GO:0051453">
    <property type="term" value="P:regulation of intracellular pH"/>
    <property type="evidence" value="ECO:0007669"/>
    <property type="project" value="TreeGrafter"/>
</dbReference>
<name>A0A3R9YBY6_9ENTE</name>
<organism evidence="12 13">
    <name type="scientific">Vagococcus humatus</name>
    <dbReference type="NCBI Taxonomy" id="1889241"/>
    <lineage>
        <taxon>Bacteria</taxon>
        <taxon>Bacillati</taxon>
        <taxon>Bacillota</taxon>
        <taxon>Bacilli</taxon>
        <taxon>Lactobacillales</taxon>
        <taxon>Enterococcaceae</taxon>
        <taxon>Vagococcus</taxon>
    </lineage>
</organism>
<evidence type="ECO:0000313" key="13">
    <source>
        <dbReference type="Proteomes" id="UP000277864"/>
    </source>
</evidence>
<dbReference type="InterPro" id="IPR006153">
    <property type="entry name" value="Cation/H_exchanger_TM"/>
</dbReference>
<dbReference type="PANTHER" id="PTHR10110:SF86">
    <property type="entry name" value="SODIUM_HYDROGEN EXCHANGER 7"/>
    <property type="match status" value="1"/>
</dbReference>
<dbReference type="Pfam" id="PF00999">
    <property type="entry name" value="Na_H_Exchanger"/>
    <property type="match status" value="1"/>
</dbReference>
<protein>
    <submittedName>
        <fullName evidence="12">Na+/H+ antiporter</fullName>
    </submittedName>
</protein>
<dbReference type="GO" id="GO:0015386">
    <property type="term" value="F:potassium:proton antiporter activity"/>
    <property type="evidence" value="ECO:0007669"/>
    <property type="project" value="TreeGrafter"/>
</dbReference>
<evidence type="ECO:0000256" key="6">
    <source>
        <dbReference type="ARBA" id="ARBA00023053"/>
    </source>
</evidence>
<feature type="transmembrane region" description="Helical" evidence="10">
    <location>
        <begin position="154"/>
        <end position="175"/>
    </location>
</feature>
<feature type="domain" description="Cation/H+ exchanger transmembrane" evidence="11">
    <location>
        <begin position="14"/>
        <end position="414"/>
    </location>
</feature>
<feature type="transmembrane region" description="Helical" evidence="10">
    <location>
        <begin position="30"/>
        <end position="48"/>
    </location>
</feature>
<comment type="subcellular location">
    <subcellularLocation>
        <location evidence="1 10">Cell membrane</location>
        <topology evidence="1 10">Multi-pass membrane protein</topology>
    </subcellularLocation>
</comment>
<evidence type="ECO:0000256" key="5">
    <source>
        <dbReference type="ARBA" id="ARBA00022989"/>
    </source>
</evidence>
<keyword evidence="9 10" id="KW-0739">Sodium transport</keyword>
<sequence>MEILMASIVLILLVVVSNIISHYVVFLPTALIEIGIGLLFVLLFNIHISLQADWFMLLFVAPLLFNDGKHFPKDELWELRAPIFANAIILVFLTTIVGGYFVSWLVPEIPLPLAMALIAVLSPTDPVAVHGIAEQIKLPKKILSLISGESLINDASGLIAFRYALAAFMTGYFSFTQAASNFLYMSLVGGIIGFILIYFIHFIRMFLVQQGIHDVILHTTIHLLTPFIIFIVADELAHASGVIAVVTAGVLSINQEPIFRSQYSEVRLVTTKLWDILVYLLNGIVFVVLGAQLPTAMSETLQNPSISNWLLIFYIIAIWLMLLLVRVVWTYVNLWITYLKTEPDNRKKPLLNTALLTGITGVRGAVTMASIMSMPFFLDTGDYFQERSLLIFLACGVVLTSLVVATITLPVLTKQRKRLMLVTDEPSDDLEAMKEKEPNHPLTEIEARKVMVQTALQSLKEEASEDIHPMILTDLIHEFETRLRYLYREDNDPSTNSKYSSIEKQVQQIAIQGELLGIKELEETKEISHNLAKNYQKNIRSRSHIRTFTLKNTFRRSLYNMQRQLNRSILRYNASKMNKAEVIGESALIKLEIASTKGAIHALRNHRQGLEEKTHVNPLEQHITNQLLHEYLYKLQRIKHLSSFTRQEYQNLLQKYYMRALDTERETVQNLYQHGQISMGTANKLRQSINYYETSLFQ</sequence>
<keyword evidence="13" id="KW-1185">Reference proteome</keyword>
<dbReference type="NCBIfam" id="TIGR00831">
    <property type="entry name" value="a_cpa1"/>
    <property type="match status" value="1"/>
</dbReference>
<feature type="transmembrane region" description="Helical" evidence="10">
    <location>
        <begin position="239"/>
        <end position="255"/>
    </location>
</feature>
<keyword evidence="10" id="KW-0050">Antiport</keyword>
<keyword evidence="4 10" id="KW-0812">Transmembrane</keyword>
<dbReference type="EMBL" id="PXZH01000005">
    <property type="protein sequence ID" value="RST88815.1"/>
    <property type="molecule type" value="Genomic_DNA"/>
</dbReference>
<keyword evidence="8 10" id="KW-0472">Membrane</keyword>